<feature type="compositionally biased region" description="Polar residues" evidence="2">
    <location>
        <begin position="1684"/>
        <end position="1695"/>
    </location>
</feature>
<feature type="compositionally biased region" description="Basic and acidic residues" evidence="2">
    <location>
        <begin position="1482"/>
        <end position="1495"/>
    </location>
</feature>
<dbReference type="GO" id="GO:0005634">
    <property type="term" value="C:nucleus"/>
    <property type="evidence" value="ECO:0007669"/>
    <property type="project" value="TreeGrafter"/>
</dbReference>
<dbReference type="Pfam" id="PF24571">
    <property type="entry name" value="HEAT_SCC3-SA"/>
    <property type="match status" value="1"/>
</dbReference>
<feature type="compositionally biased region" description="Polar residues" evidence="2">
    <location>
        <begin position="582"/>
        <end position="596"/>
    </location>
</feature>
<feature type="compositionally biased region" description="Polar residues" evidence="2">
    <location>
        <begin position="118"/>
        <end position="127"/>
    </location>
</feature>
<dbReference type="SUPFAM" id="SSF48371">
    <property type="entry name" value="ARM repeat"/>
    <property type="match status" value="1"/>
</dbReference>
<dbReference type="STRING" id="645134.A0A0L0HHL9"/>
<feature type="compositionally biased region" description="Acidic residues" evidence="2">
    <location>
        <begin position="1544"/>
        <end position="1569"/>
    </location>
</feature>
<dbReference type="InterPro" id="IPR056396">
    <property type="entry name" value="HEAT_SCC3-SA"/>
</dbReference>
<dbReference type="GO" id="GO:0003682">
    <property type="term" value="F:chromatin binding"/>
    <property type="evidence" value="ECO:0007669"/>
    <property type="project" value="TreeGrafter"/>
</dbReference>
<feature type="region of interest" description="Disordered" evidence="2">
    <location>
        <begin position="609"/>
        <end position="628"/>
    </location>
</feature>
<dbReference type="VEuPathDB" id="FungiDB:SPPG_04684"/>
<dbReference type="PANTHER" id="PTHR11199:SF0">
    <property type="entry name" value="LD34181P-RELATED"/>
    <property type="match status" value="1"/>
</dbReference>
<accession>A0A0L0HHL9</accession>
<dbReference type="eggNOG" id="KOG2011">
    <property type="taxonomic scope" value="Eukaryota"/>
</dbReference>
<dbReference type="InterPro" id="IPR020839">
    <property type="entry name" value="SCD"/>
</dbReference>
<dbReference type="PANTHER" id="PTHR11199">
    <property type="entry name" value="STROMAL ANTIGEN"/>
    <property type="match status" value="1"/>
</dbReference>
<feature type="region of interest" description="Disordered" evidence="2">
    <location>
        <begin position="1"/>
        <end position="154"/>
    </location>
</feature>
<dbReference type="InterPro" id="IPR011989">
    <property type="entry name" value="ARM-like"/>
</dbReference>
<gene>
    <name evidence="4" type="ORF">SPPG_04684</name>
</gene>
<evidence type="ECO:0000259" key="3">
    <source>
        <dbReference type="PROSITE" id="PS51425"/>
    </source>
</evidence>
<keyword evidence="1" id="KW-0175">Coiled coil</keyword>
<dbReference type="Gene3D" id="1.25.10.10">
    <property type="entry name" value="Leucine-rich Repeat Variant"/>
    <property type="match status" value="1"/>
</dbReference>
<dbReference type="Pfam" id="PF21581">
    <property type="entry name" value="SCD"/>
    <property type="match status" value="1"/>
</dbReference>
<dbReference type="InterPro" id="IPR013721">
    <property type="entry name" value="STAG"/>
</dbReference>
<dbReference type="PROSITE" id="PS51425">
    <property type="entry name" value="SCD"/>
    <property type="match status" value="1"/>
</dbReference>
<organism evidence="4 5">
    <name type="scientific">Spizellomyces punctatus (strain DAOM BR117)</name>
    <dbReference type="NCBI Taxonomy" id="645134"/>
    <lineage>
        <taxon>Eukaryota</taxon>
        <taxon>Fungi</taxon>
        <taxon>Fungi incertae sedis</taxon>
        <taxon>Chytridiomycota</taxon>
        <taxon>Chytridiomycota incertae sedis</taxon>
        <taxon>Chytridiomycetes</taxon>
        <taxon>Spizellomycetales</taxon>
        <taxon>Spizellomycetaceae</taxon>
        <taxon>Spizellomyces</taxon>
    </lineage>
</organism>
<dbReference type="GO" id="GO:0000785">
    <property type="term" value="C:chromatin"/>
    <property type="evidence" value="ECO:0007669"/>
    <property type="project" value="TreeGrafter"/>
</dbReference>
<reference evidence="4 5" key="1">
    <citation type="submission" date="2009-08" db="EMBL/GenBank/DDBJ databases">
        <title>The Genome Sequence of Spizellomyces punctatus strain DAOM BR117.</title>
        <authorList>
            <consortium name="The Broad Institute Genome Sequencing Platform"/>
            <person name="Russ C."/>
            <person name="Cuomo C."/>
            <person name="Shea T."/>
            <person name="Young S.K."/>
            <person name="Zeng Q."/>
            <person name="Koehrsen M."/>
            <person name="Haas B."/>
            <person name="Borodovsky M."/>
            <person name="Guigo R."/>
            <person name="Alvarado L."/>
            <person name="Berlin A."/>
            <person name="Bochicchio J."/>
            <person name="Borenstein D."/>
            <person name="Chapman S."/>
            <person name="Chen Z."/>
            <person name="Engels R."/>
            <person name="Freedman E."/>
            <person name="Gellesch M."/>
            <person name="Goldberg J."/>
            <person name="Griggs A."/>
            <person name="Gujja S."/>
            <person name="Heiman D."/>
            <person name="Hepburn T."/>
            <person name="Howarth C."/>
            <person name="Jen D."/>
            <person name="Larson L."/>
            <person name="Lewis B."/>
            <person name="Mehta T."/>
            <person name="Park D."/>
            <person name="Pearson M."/>
            <person name="Roberts A."/>
            <person name="Saif S."/>
            <person name="Shenoy N."/>
            <person name="Sisk P."/>
            <person name="Stolte C."/>
            <person name="Sykes S."/>
            <person name="Thomson T."/>
            <person name="Walk T."/>
            <person name="White J."/>
            <person name="Yandava C."/>
            <person name="Burger G."/>
            <person name="Gray M.W."/>
            <person name="Holland P.W.H."/>
            <person name="King N."/>
            <person name="Lang F.B.F."/>
            <person name="Roger A.J."/>
            <person name="Ruiz-Trillo I."/>
            <person name="Lander E."/>
            <person name="Nusbaum C."/>
        </authorList>
    </citation>
    <scope>NUCLEOTIDE SEQUENCE [LARGE SCALE GENOMIC DNA]</scope>
    <source>
        <strain evidence="4 5">DAOM BR117</strain>
    </source>
</reference>
<dbReference type="GeneID" id="27688118"/>
<name>A0A0L0HHL9_SPIPD</name>
<dbReference type="EMBL" id="KQ257456">
    <property type="protein sequence ID" value="KND00360.1"/>
    <property type="molecule type" value="Genomic_DNA"/>
</dbReference>
<feature type="coiled-coil region" evidence="1">
    <location>
        <begin position="340"/>
        <end position="367"/>
    </location>
</feature>
<dbReference type="Pfam" id="PF08514">
    <property type="entry name" value="STAG"/>
    <property type="match status" value="1"/>
</dbReference>
<evidence type="ECO:0000313" key="5">
    <source>
        <dbReference type="Proteomes" id="UP000053201"/>
    </source>
</evidence>
<dbReference type="RefSeq" id="XP_016608399.1">
    <property type="nucleotide sequence ID" value="XM_016752916.1"/>
</dbReference>
<proteinExistence type="predicted"/>
<protein>
    <recommendedName>
        <fullName evidence="3">SCD domain-containing protein</fullName>
    </recommendedName>
</protein>
<feature type="compositionally biased region" description="Acidic residues" evidence="2">
    <location>
        <begin position="611"/>
        <end position="622"/>
    </location>
</feature>
<dbReference type="InterPro" id="IPR016024">
    <property type="entry name" value="ARM-type_fold"/>
</dbReference>
<evidence type="ECO:0000313" key="4">
    <source>
        <dbReference type="EMBL" id="KND00360.1"/>
    </source>
</evidence>
<feature type="compositionally biased region" description="Low complexity" evidence="2">
    <location>
        <begin position="1603"/>
        <end position="1614"/>
    </location>
</feature>
<feature type="compositionally biased region" description="Basic and acidic residues" evidence="2">
    <location>
        <begin position="1696"/>
        <end position="1714"/>
    </location>
</feature>
<feature type="compositionally biased region" description="Basic residues" evidence="2">
    <location>
        <begin position="26"/>
        <end position="35"/>
    </location>
</feature>
<feature type="compositionally biased region" description="Basic residues" evidence="2">
    <location>
        <begin position="1496"/>
        <end position="1507"/>
    </location>
</feature>
<feature type="domain" description="SCD" evidence="3">
    <location>
        <begin position="376"/>
        <end position="461"/>
    </location>
</feature>
<feature type="region of interest" description="Disordered" evidence="2">
    <location>
        <begin position="1446"/>
        <end position="1723"/>
    </location>
</feature>
<dbReference type="Proteomes" id="UP000053201">
    <property type="component" value="Unassembled WGS sequence"/>
</dbReference>
<evidence type="ECO:0000256" key="1">
    <source>
        <dbReference type="SAM" id="Coils"/>
    </source>
</evidence>
<feature type="compositionally biased region" description="Acidic residues" evidence="2">
    <location>
        <begin position="1511"/>
        <end position="1520"/>
    </location>
</feature>
<sequence>MDAMDVDDGSTSRNDGNEAETEGTAKLRRSTRTRSARSDISAGAENMSQETPKARKVASVKRTPQNKADDQILNRESEEPDDAEENVEQEEGDDESGGSDGSDDDDETFGRRRGKPQSAKSTPSRQATRGARGRGKNVTGTSAAQKKRKITKDADVEEGSMFDIVMNHANAMEGQISDWVAEYNEDKVHALMDLVNFLIQSTGCPGRIEASVFEDQDNITDQLEELQKQFDAQTHQDYPIIAKSRGRGANKFRKNFTDFWSKWMARIRHNILFDDNGWCLEALVVWLVAMSSSVFRPFRHTATTVALVLLTGLCDIAKQVHNEWTTANRQLSTEQKKSSSGRKNQKVQQLEQRVEALHDKKVKLETQMNDLFDSVFVHRYRDSDPVIRTECIRELGLWIMRFPDMYLDPQYLRYLGWMLSDKSPTVRLEALRSLCRLYAVEAMASGLRAFTERFRPRMLEMALREKEVAVRIEAITAVTLVASAGLLEDDDRNSVLPLIFDEDAKVRGLLSKLAEDVWKEEYVEPKKDELKSGRIRPNVTEAQNGWAEIKALCQMLVHLAKTLDEQTRKRDAERRAKLATAAQDQGQSEAQTLGETQTQSLFTAESQNAMDLDEDIDDEDVSDEARDKQQRRRCDRLELFQWLSKDEKPVESVIGFGTVEAAVSALWGHISVLKDWQTMCNYLAHDFTDENEGASQAVSAANSYNPIRLTDEEETCLLYVVNAVLARIISDAHSAADHSKKKGTAKLEDVRMEVSRGLITHLPKLLKKYGGEYTGAGQRRVVEVVMMVRHIDIRIYLDMRMLKAYDSLFDDLRKAFLKHSSEDILSECAQTFRYLMGREKVEPSVSASGRQQRATNSNAVEADDASVASLHITTKQKVEELVEEVIGTQVATKLRDIEESIKNGVDVNLDTLYALRNALRRLGQLWNMLDLGGLGAIIKADDLRWNGLFELLNGVLNASLTIVTNRAETLRANESDPNGSLPSDEAANALDDIIQTALHVMCLDVAWELRKAFTTAIESTAESEVIDNHEAVPTEPVNISPEQAETFLKVFKEKCDRLMPIAEAIIVENEREWIQFRIGIKLSAFKVLTYMYLMLNGDAAVVFPEVARHPPEDVQDGSVDVLVRVVDALSLDIATDRKKAGDDDIRTLNADQTEVARHEVAKLIADLGRLIVHGLYDGKYSVMLLKYVGVGDDERYIHAVENGKIFVSMFGTIWDGLAEECVKDVIGMRIKVAAEEVIDEESDEPMQNRLKLFKRVTIKAAEVVFEGLKQSCDIYFRSHVSGIDAALSLAKILIDILKAWPDIVQTSPKLRVVHGLVVETLLDLLKRGGDEMVRRVEEWAVIHGGSVGDDELLLLRPRDVRKTLHEINEGWRVWGAVGGTVQQIVHELGTLKRGNDMNGDDEIIESVEDVVEHISQQLRAKGFKPGESDKDWQGYWGFVKALEKGDSSTKRRGRKAKAVVSREGTPETATAKPRQKRASKAHKGDELDKDSDATPKAKKAPRGRRKKAREDDGEEDEEEAVTAAPRRRSTRASTSARKTSYREIDEEEDEEGVIQDDQEEEFDEAEEADVPLMTTPAKAPAKDVNATPRTTPKATYKKRHTRTSAGSTRSSRANTPEEEDQVTPKAKPPPRNLKKPIQGLSNEEEDRSSPELPQAIEGRQTRGQKRGRVEPPRTPARNQKRVQRSSADSEGQVQDETNKENEGAIESLQERAMSDDGFVSSPEILAKKRVRVA</sequence>
<feature type="compositionally biased region" description="Acidic residues" evidence="2">
    <location>
        <begin position="78"/>
        <end position="107"/>
    </location>
</feature>
<feature type="region of interest" description="Disordered" evidence="2">
    <location>
        <begin position="568"/>
        <end position="596"/>
    </location>
</feature>
<evidence type="ECO:0000256" key="2">
    <source>
        <dbReference type="SAM" id="MobiDB-lite"/>
    </source>
</evidence>
<dbReference type="OMA" id="QYANDRE"/>
<feature type="compositionally biased region" description="Basic and acidic residues" evidence="2">
    <location>
        <begin position="67"/>
        <end position="77"/>
    </location>
</feature>
<dbReference type="GO" id="GO:0007062">
    <property type="term" value="P:sister chromatid cohesion"/>
    <property type="evidence" value="ECO:0007669"/>
    <property type="project" value="UniProtKB-ARBA"/>
</dbReference>
<dbReference type="GO" id="GO:0008278">
    <property type="term" value="C:cohesin complex"/>
    <property type="evidence" value="ECO:0007669"/>
    <property type="project" value="TreeGrafter"/>
</dbReference>
<dbReference type="InParanoid" id="A0A0L0HHL9"/>
<dbReference type="OrthoDB" id="498590at2759"/>
<dbReference type="InterPro" id="IPR039662">
    <property type="entry name" value="Cohesin_Scc3/SA"/>
</dbReference>
<keyword evidence="5" id="KW-1185">Reference proteome</keyword>